<proteinExistence type="predicted"/>
<evidence type="ECO:0000313" key="3">
    <source>
        <dbReference type="Proteomes" id="UP000179807"/>
    </source>
</evidence>
<organism evidence="2 3">
    <name type="scientific">Tritrichomonas foetus</name>
    <dbReference type="NCBI Taxonomy" id="1144522"/>
    <lineage>
        <taxon>Eukaryota</taxon>
        <taxon>Metamonada</taxon>
        <taxon>Parabasalia</taxon>
        <taxon>Tritrichomonadida</taxon>
        <taxon>Tritrichomonadidae</taxon>
        <taxon>Tritrichomonas</taxon>
    </lineage>
</organism>
<dbReference type="GeneID" id="94835586"/>
<evidence type="ECO:0000259" key="1">
    <source>
        <dbReference type="PROSITE" id="PS50011"/>
    </source>
</evidence>
<dbReference type="InterPro" id="IPR000719">
    <property type="entry name" value="Prot_kinase_dom"/>
</dbReference>
<reference evidence="2" key="1">
    <citation type="submission" date="2016-10" db="EMBL/GenBank/DDBJ databases">
        <authorList>
            <person name="Benchimol M."/>
            <person name="Almeida L.G."/>
            <person name="Vasconcelos A.T."/>
            <person name="Perreira-Neves A."/>
            <person name="Rosa I.A."/>
            <person name="Tasca T."/>
            <person name="Bogo M.R."/>
            <person name="de Souza W."/>
        </authorList>
    </citation>
    <scope>NUCLEOTIDE SEQUENCE [LARGE SCALE GENOMIC DNA]</scope>
    <source>
        <strain evidence="2">K</strain>
    </source>
</reference>
<dbReference type="InterPro" id="IPR011009">
    <property type="entry name" value="Kinase-like_dom_sf"/>
</dbReference>
<keyword evidence="3" id="KW-1185">Reference proteome</keyword>
<evidence type="ECO:0000313" key="2">
    <source>
        <dbReference type="EMBL" id="OHT10914.1"/>
    </source>
</evidence>
<dbReference type="PROSITE" id="PS50011">
    <property type="entry name" value="PROTEIN_KINASE_DOM"/>
    <property type="match status" value="1"/>
</dbReference>
<dbReference type="GO" id="GO:0004672">
    <property type="term" value="F:protein kinase activity"/>
    <property type="evidence" value="ECO:0007669"/>
    <property type="project" value="InterPro"/>
</dbReference>
<protein>
    <recommendedName>
        <fullName evidence="1">Protein kinase domain-containing protein</fullName>
    </recommendedName>
</protein>
<comment type="caution">
    <text evidence="2">The sequence shown here is derived from an EMBL/GenBank/DDBJ whole genome shotgun (WGS) entry which is preliminary data.</text>
</comment>
<feature type="domain" description="Protein kinase" evidence="1">
    <location>
        <begin position="58"/>
        <end position="168"/>
    </location>
</feature>
<dbReference type="GO" id="GO:0005524">
    <property type="term" value="F:ATP binding"/>
    <property type="evidence" value="ECO:0007669"/>
    <property type="project" value="InterPro"/>
</dbReference>
<dbReference type="Gene3D" id="1.10.510.10">
    <property type="entry name" value="Transferase(Phosphotransferase) domain 1"/>
    <property type="match status" value="1"/>
</dbReference>
<gene>
    <name evidence="2" type="ORF">TRFO_19590</name>
</gene>
<dbReference type="VEuPathDB" id="TrichDB:TRFO_19590"/>
<dbReference type="SUPFAM" id="SSF56112">
    <property type="entry name" value="Protein kinase-like (PK-like)"/>
    <property type="match status" value="1"/>
</dbReference>
<dbReference type="AlphaFoldDB" id="A0A1J4KIL8"/>
<sequence>MITPTVFHEIDGESLIKFYDDGFYDENMTDPELQSFESRIHIEVGDKITDDENENNFYTIQAFCGEGHFSYAFLAASHNNYNYQQYLLKVYKFNSTGHRSFAINEAAQLEMFRNQSDLTNLITFYESFEFKKHIVIVMNYAGVDLYHYMRDNRKGYATELNFIQKNDS</sequence>
<accession>A0A1J4KIL8</accession>
<dbReference type="RefSeq" id="XP_068364050.1">
    <property type="nucleotide sequence ID" value="XM_068500882.1"/>
</dbReference>
<dbReference type="Proteomes" id="UP000179807">
    <property type="component" value="Unassembled WGS sequence"/>
</dbReference>
<name>A0A1J4KIL8_9EUKA</name>
<dbReference type="EMBL" id="MLAK01000598">
    <property type="protein sequence ID" value="OHT10914.1"/>
    <property type="molecule type" value="Genomic_DNA"/>
</dbReference>